<accession>A0ABQ8MRK0</accession>
<proteinExistence type="predicted"/>
<gene>
    <name evidence="3" type="ORF">H4Q32_021443</name>
</gene>
<evidence type="ECO:0000259" key="2">
    <source>
        <dbReference type="PROSITE" id="PS50878"/>
    </source>
</evidence>
<evidence type="ECO:0000313" key="4">
    <source>
        <dbReference type="Proteomes" id="UP000830375"/>
    </source>
</evidence>
<reference evidence="3 4" key="1">
    <citation type="submission" date="2022-01" db="EMBL/GenBank/DDBJ databases">
        <title>A high-quality chromosome-level genome assembly of rohu carp, Labeo rohita.</title>
        <authorList>
            <person name="Arick M.A. II"/>
            <person name="Hsu C.-Y."/>
            <person name="Magbanua Z."/>
            <person name="Pechanova O."/>
            <person name="Grover C."/>
            <person name="Miller E."/>
            <person name="Thrash A."/>
            <person name="Ezzel L."/>
            <person name="Alam S."/>
            <person name="Benzie J."/>
            <person name="Hamilton M."/>
            <person name="Karsi A."/>
            <person name="Lawrence M.L."/>
            <person name="Peterson D.G."/>
        </authorList>
    </citation>
    <scope>NUCLEOTIDE SEQUENCE [LARGE SCALE GENOMIC DNA]</scope>
    <source>
        <strain evidence="4">BAU-BD-2019</strain>
        <tissue evidence="3">Blood</tissue>
    </source>
</reference>
<dbReference type="Pfam" id="PF00078">
    <property type="entry name" value="RVT_1"/>
    <property type="match status" value="1"/>
</dbReference>
<organism evidence="3 4">
    <name type="scientific">Labeo rohita</name>
    <name type="common">Indian major carp</name>
    <name type="synonym">Cyprinus rohita</name>
    <dbReference type="NCBI Taxonomy" id="84645"/>
    <lineage>
        <taxon>Eukaryota</taxon>
        <taxon>Metazoa</taxon>
        <taxon>Chordata</taxon>
        <taxon>Craniata</taxon>
        <taxon>Vertebrata</taxon>
        <taxon>Euteleostomi</taxon>
        <taxon>Actinopterygii</taxon>
        <taxon>Neopterygii</taxon>
        <taxon>Teleostei</taxon>
        <taxon>Ostariophysi</taxon>
        <taxon>Cypriniformes</taxon>
        <taxon>Cyprinidae</taxon>
        <taxon>Labeoninae</taxon>
        <taxon>Labeonini</taxon>
        <taxon>Labeo</taxon>
    </lineage>
</organism>
<keyword evidence="4" id="KW-1185">Reference proteome</keyword>
<protein>
    <recommendedName>
        <fullName evidence="2">Reverse transcriptase domain-containing protein</fullName>
    </recommendedName>
</protein>
<sequence>MKTLFQRTGVQASYSNGPRKETSEIVTTGGVLHFFLKVFFPSKVFCRILLKRVDSAIDHKLREEQAGFRRGRRCTDQVFALRNITLYIFINFTKAFDSVHRENLWKILRAHGIPPKIIQFIGMSGLRQGCILSPLLFLIIIDWVMHQTTSNHIPFFHLEELDFTDEKTYRKKQIG</sequence>
<comment type="caution">
    <text evidence="3">The sequence shown here is derived from an EMBL/GenBank/DDBJ whole genome shotgun (WGS) entry which is preliminary data.</text>
</comment>
<evidence type="ECO:0000256" key="1">
    <source>
        <dbReference type="SAM" id="MobiDB-lite"/>
    </source>
</evidence>
<dbReference type="EMBL" id="JACTAM010000004">
    <property type="protein sequence ID" value="KAI2665221.1"/>
    <property type="molecule type" value="Genomic_DNA"/>
</dbReference>
<feature type="domain" description="Reverse transcriptase" evidence="2">
    <location>
        <begin position="1"/>
        <end position="175"/>
    </location>
</feature>
<evidence type="ECO:0000313" key="3">
    <source>
        <dbReference type="EMBL" id="KAI2665221.1"/>
    </source>
</evidence>
<feature type="compositionally biased region" description="Polar residues" evidence="1">
    <location>
        <begin position="1"/>
        <end position="16"/>
    </location>
</feature>
<dbReference type="PROSITE" id="PS50878">
    <property type="entry name" value="RT_POL"/>
    <property type="match status" value="1"/>
</dbReference>
<name>A0ABQ8MRK0_LABRO</name>
<dbReference type="PANTHER" id="PTHR47027:SF25">
    <property type="entry name" value="REVERSE TRANSCRIPTASE DOMAIN-CONTAINING PROTEIN"/>
    <property type="match status" value="1"/>
</dbReference>
<dbReference type="Proteomes" id="UP000830375">
    <property type="component" value="Unassembled WGS sequence"/>
</dbReference>
<dbReference type="InterPro" id="IPR000477">
    <property type="entry name" value="RT_dom"/>
</dbReference>
<dbReference type="PANTHER" id="PTHR47027">
    <property type="entry name" value="REVERSE TRANSCRIPTASE DOMAIN-CONTAINING PROTEIN"/>
    <property type="match status" value="1"/>
</dbReference>
<feature type="region of interest" description="Disordered" evidence="1">
    <location>
        <begin position="1"/>
        <end position="20"/>
    </location>
</feature>